<dbReference type="GO" id="GO:0042720">
    <property type="term" value="C:mitochondrial inner membrane peptidase complex"/>
    <property type="evidence" value="ECO:0007669"/>
    <property type="project" value="InterPro"/>
</dbReference>
<dbReference type="OrthoDB" id="3983163at2759"/>
<accession>A0A7H9HZ83</accession>
<gene>
    <name evidence="1" type="ORF">HG537_0G04720</name>
</gene>
<dbReference type="Proteomes" id="UP000510647">
    <property type="component" value="Chromosome 7"/>
</dbReference>
<dbReference type="InterPro" id="IPR024645">
    <property type="entry name" value="Mitochondr_Som1"/>
</dbReference>
<proteinExistence type="predicted"/>
<dbReference type="EMBL" id="CP059273">
    <property type="protein sequence ID" value="QLQ82217.1"/>
    <property type="molecule type" value="Genomic_DNA"/>
</dbReference>
<reference evidence="1 2" key="1">
    <citation type="submission" date="2020-06" db="EMBL/GenBank/DDBJ databases">
        <title>The yeast mating-type switching endonuclease HO is a domesticated member of an unorthodox homing genetic element family.</title>
        <authorList>
            <person name="Coughlan A.Y."/>
            <person name="Lombardi L."/>
            <person name="Braun-Galleani S."/>
            <person name="Martos A.R."/>
            <person name="Galeote V."/>
            <person name="Bigey F."/>
            <person name="Dequin S."/>
            <person name="Byrne K.P."/>
            <person name="Wolfe K.H."/>
        </authorList>
    </citation>
    <scope>NUCLEOTIDE SEQUENCE [LARGE SCALE GENOMIC DNA]</scope>
    <source>
        <strain evidence="1 2">CBS2947</strain>
    </source>
</reference>
<organism evidence="1 2">
    <name type="scientific">Torulaspora globosa</name>
    <dbReference type="NCBI Taxonomy" id="48254"/>
    <lineage>
        <taxon>Eukaryota</taxon>
        <taxon>Fungi</taxon>
        <taxon>Dikarya</taxon>
        <taxon>Ascomycota</taxon>
        <taxon>Saccharomycotina</taxon>
        <taxon>Saccharomycetes</taxon>
        <taxon>Saccharomycetales</taxon>
        <taxon>Saccharomycetaceae</taxon>
        <taxon>Torulaspora</taxon>
    </lineage>
</organism>
<protein>
    <submittedName>
        <fullName evidence="1">Uncharacterized protein</fullName>
    </submittedName>
</protein>
<dbReference type="AlphaFoldDB" id="A0A7H9HZ83"/>
<sequence length="77" mass="8769">MAPPTPVLTREQIGHFPDDPRCQLKSLTQYQCQIFPPGSGEYLCIPFKRLFQDCEALTRASKNDTSRFEVTSPSTNY</sequence>
<keyword evidence="2" id="KW-1185">Reference proteome</keyword>
<dbReference type="Pfam" id="PF11093">
    <property type="entry name" value="Mitochondr_Som1"/>
    <property type="match status" value="1"/>
</dbReference>
<evidence type="ECO:0000313" key="1">
    <source>
        <dbReference type="EMBL" id="QLQ82217.1"/>
    </source>
</evidence>
<evidence type="ECO:0000313" key="2">
    <source>
        <dbReference type="Proteomes" id="UP000510647"/>
    </source>
</evidence>
<name>A0A7H9HZ83_9SACH</name>